<dbReference type="InterPro" id="IPR050138">
    <property type="entry name" value="DHOase/Allantoinase_Hydrolase"/>
</dbReference>
<dbReference type="NCBIfam" id="TIGR00857">
    <property type="entry name" value="pyrC_multi"/>
    <property type="match status" value="1"/>
</dbReference>
<accession>A0A977L3P9</accession>
<dbReference type="PANTHER" id="PTHR43668">
    <property type="entry name" value="ALLANTOINASE"/>
    <property type="match status" value="1"/>
</dbReference>
<dbReference type="EC" id="3.5.2.3" evidence="3"/>
<dbReference type="InterPro" id="IPR032466">
    <property type="entry name" value="Metal_Hydrolase"/>
</dbReference>
<dbReference type="InterPro" id="IPR004722">
    <property type="entry name" value="DHOase"/>
</dbReference>
<dbReference type="Proteomes" id="UP001065613">
    <property type="component" value="Chromosome"/>
</dbReference>
<dbReference type="AlphaFoldDB" id="A0A977L3P9"/>
<dbReference type="SUPFAM" id="SSF51556">
    <property type="entry name" value="Metallo-dependent hydrolases"/>
    <property type="match status" value="1"/>
</dbReference>
<dbReference type="GO" id="GO:0006145">
    <property type="term" value="P:purine nucleobase catabolic process"/>
    <property type="evidence" value="ECO:0007669"/>
    <property type="project" value="TreeGrafter"/>
</dbReference>
<dbReference type="NCBIfam" id="NF005614">
    <property type="entry name" value="PRK07369.1"/>
    <property type="match status" value="1"/>
</dbReference>
<keyword evidence="1" id="KW-0665">Pyrimidine biosynthesis</keyword>
<dbReference type="InterPro" id="IPR024403">
    <property type="entry name" value="DHOase_cat"/>
</dbReference>
<dbReference type="Gene3D" id="2.30.40.10">
    <property type="entry name" value="Urease, subunit C, domain 1"/>
    <property type="match status" value="1"/>
</dbReference>
<dbReference type="GO" id="GO:0005737">
    <property type="term" value="C:cytoplasm"/>
    <property type="evidence" value="ECO:0007669"/>
    <property type="project" value="TreeGrafter"/>
</dbReference>
<feature type="domain" description="Dihydroorotase catalytic" evidence="2">
    <location>
        <begin position="58"/>
        <end position="159"/>
    </location>
</feature>
<dbReference type="GO" id="GO:0004151">
    <property type="term" value="F:dihydroorotase activity"/>
    <property type="evidence" value="ECO:0007669"/>
    <property type="project" value="UniProtKB-EC"/>
</dbReference>
<dbReference type="PANTHER" id="PTHR43668:SF2">
    <property type="entry name" value="ALLANTOINASE"/>
    <property type="match status" value="1"/>
</dbReference>
<evidence type="ECO:0000313" key="3">
    <source>
        <dbReference type="EMBL" id="UXE64923.1"/>
    </source>
</evidence>
<organism evidence="3">
    <name type="scientific">Woronichinia naegeliana WA131</name>
    <dbReference type="NCBI Taxonomy" id="2824559"/>
    <lineage>
        <taxon>Bacteria</taxon>
        <taxon>Bacillati</taxon>
        <taxon>Cyanobacteriota</taxon>
        <taxon>Cyanophyceae</taxon>
        <taxon>Synechococcales</taxon>
        <taxon>Coelosphaeriaceae</taxon>
        <taxon>Woronichinia</taxon>
    </lineage>
</organism>
<dbReference type="KEGG" id="wna:KA717_39210"/>
<dbReference type="InterPro" id="IPR011059">
    <property type="entry name" value="Metal-dep_hydrolase_composite"/>
</dbReference>
<reference evidence="3" key="1">
    <citation type="submission" date="2021-04" db="EMBL/GenBank/DDBJ databases">
        <title>Genome sequence of Woronichinia naegeliana from Washington state freshwater lake bloom.</title>
        <authorList>
            <person name="Dreher T.W."/>
        </authorList>
    </citation>
    <scope>NUCLEOTIDE SEQUENCE</scope>
    <source>
        <strain evidence="3">WA131</strain>
    </source>
</reference>
<proteinExistence type="predicted"/>
<keyword evidence="3" id="KW-0378">Hydrolase</keyword>
<protein>
    <submittedName>
        <fullName evidence="3">Dihydroorotase</fullName>
        <ecNumber evidence="3">3.5.2.3</ecNumber>
    </submittedName>
</protein>
<dbReference type="GO" id="GO:0004038">
    <property type="term" value="F:allantoinase activity"/>
    <property type="evidence" value="ECO:0007669"/>
    <property type="project" value="TreeGrafter"/>
</dbReference>
<dbReference type="Pfam" id="PF12890">
    <property type="entry name" value="DHOase"/>
    <property type="match status" value="1"/>
</dbReference>
<dbReference type="GO" id="GO:0006221">
    <property type="term" value="P:pyrimidine nucleotide biosynthetic process"/>
    <property type="evidence" value="ECO:0007669"/>
    <property type="project" value="UniProtKB-KW"/>
</dbReference>
<evidence type="ECO:0000259" key="2">
    <source>
        <dbReference type="Pfam" id="PF12890"/>
    </source>
</evidence>
<dbReference type="Gene3D" id="3.20.20.140">
    <property type="entry name" value="Metal-dependent hydrolases"/>
    <property type="match status" value="1"/>
</dbReference>
<dbReference type="EMBL" id="CP073041">
    <property type="protein sequence ID" value="UXE64923.1"/>
    <property type="molecule type" value="Genomic_DNA"/>
</dbReference>
<sequence>MSESQVLQQIRCLDPKTNRDQRCDIWIRDGRIQSLDLTTIALDQLPSNTVWIDGSNLILAPGLVDLYSYSGEPGLEDRETLASLMAAAWAGGFTQIGILPHTQPVLDQPAILALLQDKLAQLNQKTLPQVQFWGSLTLGEKGEQLSELGELAQAGVQGFMTHKPLENLALLRRALEYLQPLGKPLALVPINSSLQDNGVMREGPAAIRLGLPSEPDMAETTAIATILEMVGEYRTPVHFMRLSTARGVDLVAQGKAQQLPITASVNWMHLLWNTDQLESYDPNLRLAPPLGNETDRLALIQGLKSGIIDAIAVDHRAYTYEEKTLAFAEAPPGAIGLELALPCLWRGLVTTGMLTALELWQALSLHSCHCWGLNSDEPTARYVLFDPQAVWTVDGTNLKTLGRNTPYLGQTLQGKVQNIFLAPQPERVINQQF</sequence>
<dbReference type="GO" id="GO:0046872">
    <property type="term" value="F:metal ion binding"/>
    <property type="evidence" value="ECO:0007669"/>
    <property type="project" value="InterPro"/>
</dbReference>
<dbReference type="CDD" id="cd01317">
    <property type="entry name" value="DHOase_IIa"/>
    <property type="match status" value="1"/>
</dbReference>
<evidence type="ECO:0000256" key="1">
    <source>
        <dbReference type="ARBA" id="ARBA00022975"/>
    </source>
</evidence>
<gene>
    <name evidence="3" type="ORF">KA717_39210</name>
</gene>
<dbReference type="SUPFAM" id="SSF51338">
    <property type="entry name" value="Composite domain of metallo-dependent hydrolases"/>
    <property type="match status" value="1"/>
</dbReference>
<name>A0A977L3P9_9CYAN</name>